<gene>
    <name evidence="7" type="ORF">ABFW12_04770</name>
</gene>
<evidence type="ECO:0000256" key="1">
    <source>
        <dbReference type="ARBA" id="ARBA00022722"/>
    </source>
</evidence>
<feature type="transmembrane region" description="Helical" evidence="5">
    <location>
        <begin position="132"/>
        <end position="165"/>
    </location>
</feature>
<keyword evidence="3" id="KW-0269">Exonuclease</keyword>
<evidence type="ECO:0000313" key="8">
    <source>
        <dbReference type="Proteomes" id="UP001558474"/>
    </source>
</evidence>
<dbReference type="EMBL" id="JBDLOU010000006">
    <property type="protein sequence ID" value="MEX3737541.1"/>
    <property type="molecule type" value="Genomic_DNA"/>
</dbReference>
<keyword evidence="8" id="KW-1185">Reference proteome</keyword>
<dbReference type="InterPro" id="IPR025330">
    <property type="entry name" value="DUF4236"/>
</dbReference>
<dbReference type="Pfam" id="PF00929">
    <property type="entry name" value="RNase_T"/>
    <property type="match status" value="1"/>
</dbReference>
<evidence type="ECO:0000313" key="7">
    <source>
        <dbReference type="EMBL" id="MEX3737541.1"/>
    </source>
</evidence>
<keyword evidence="5" id="KW-0472">Membrane</keyword>
<feature type="domain" description="Exonuclease" evidence="6">
    <location>
        <begin position="441"/>
        <end position="607"/>
    </location>
</feature>
<evidence type="ECO:0000256" key="3">
    <source>
        <dbReference type="ARBA" id="ARBA00022839"/>
    </source>
</evidence>
<dbReference type="SMART" id="SM00479">
    <property type="entry name" value="EXOIII"/>
    <property type="match status" value="1"/>
</dbReference>
<dbReference type="Pfam" id="PF14020">
    <property type="entry name" value="DUF4236"/>
    <property type="match status" value="1"/>
</dbReference>
<keyword evidence="2" id="KW-0378">Hydrolase</keyword>
<organism evidence="7 8">
    <name type="scientific">Mycolicibacterium porcinum</name>
    <dbReference type="NCBI Taxonomy" id="39693"/>
    <lineage>
        <taxon>Bacteria</taxon>
        <taxon>Bacillati</taxon>
        <taxon>Actinomycetota</taxon>
        <taxon>Actinomycetes</taxon>
        <taxon>Mycobacteriales</taxon>
        <taxon>Mycobacteriaceae</taxon>
        <taxon>Mycolicibacterium</taxon>
    </lineage>
</organism>
<comment type="caution">
    <text evidence="7">The sequence shown here is derived from an EMBL/GenBank/DDBJ whole genome shotgun (WGS) entry which is preliminary data.</text>
</comment>
<feature type="region of interest" description="Disordered" evidence="4">
    <location>
        <begin position="372"/>
        <end position="421"/>
    </location>
</feature>
<accession>A0ABV3V837</accession>
<protein>
    <submittedName>
        <fullName evidence="7">DUF4236 domain-containing protein</fullName>
    </submittedName>
</protein>
<dbReference type="InterPro" id="IPR012337">
    <property type="entry name" value="RNaseH-like_sf"/>
</dbReference>
<keyword evidence="5" id="KW-0812">Transmembrane</keyword>
<keyword evidence="1" id="KW-0540">Nuclease</keyword>
<reference evidence="7 8" key="1">
    <citation type="submission" date="2024-04" db="EMBL/GenBank/DDBJ databases">
        <title>Genomic Markers of Mycobacteria.</title>
        <authorList>
            <person name="Soliman M.S."/>
            <person name="Elkholy A."/>
            <person name="Soliman N.S."/>
            <person name="Abbas A."/>
            <person name="Khayrat S."/>
            <person name="Shawky S."/>
        </authorList>
    </citation>
    <scope>NUCLEOTIDE SEQUENCE [LARGE SCALE GENOMIC DNA]</scope>
    <source>
        <strain evidence="7 8">Egy-CU-AM5</strain>
    </source>
</reference>
<dbReference type="InterPro" id="IPR013520">
    <property type="entry name" value="Ribonucl_H"/>
</dbReference>
<sequence>MLTQASKVGVVVGFYVRKSLKAGPFRFNLSNSGLGVSVGVPGFRVGTGPRGNYVRMGHAGVFYQATLGAPSAGASPVLTYPPLTYPLPAELRPSAVLMEDVTGSTAIELAPTGSGDLVEQLNAATARTAWGWWAVAATFVLGLPLMPYGLIVWAVLAPLCIWLVLNDQARKTVVLFYDVRDEHYAWFDSLATTWGWFTGSQRTWRELQEGAVTTTHQFKTNSGASHVIKRVAVAATTAGPKQLSTNIAVPSLTAGTAALHFLPDRILVREGKHFSDVSYTQLGVTPGQTQFIESSSPPGDATQVGQTWQYVNVKGGPDRRYKNNPVRPIMLYGTVNFTSSQGLQWQLQVSRADATPAVASVLTAAPSRRQPLAPVTLKPTEPTVLTPKYRKVDPKPKPPPKSRPKATVAARTSPTRGPREDTITRANLTRNVTAHPAAGMTFTAIDIETTGLDPERDRIVEIGLVKFTADGTIIDEFATLVNHPGSCAEAREIHCIDDADLGDAPSIEQVLPEAFAFMGGTVLLAHKLDFEENFLIAAAQRARIPLPQLVGICTWQASRRQLDGRAFSLVAMYKTATGRWNDQKHTALGDARAVYEVMLWLLKTSPKPLHLTTAPAPAAPKTFAPCPISCRPVPMQRASVAELLSSFPRARTPRAGEPAEIAKYKTVLADAVDDGRLTYDEAEALTRQARRTRLTGPQLLDLHQQAWEATYPDEKDADWKSLAPVQRREMYLLADALGLTELAENIHTAIEACAEPEPPAEARYLRGLRIAIVGDHSEIIDLRKHAESHGAKLAINITKTVRWMVTATPDATDSRHTTARNLGIPLINPSDGWVRLNEAVREAELKAFERQRSIDEAAASRQQRADENDAYWRPTWRTEEYDHEPEFEPW</sequence>
<dbReference type="Proteomes" id="UP001558474">
    <property type="component" value="Unassembled WGS sequence"/>
</dbReference>
<evidence type="ECO:0000256" key="5">
    <source>
        <dbReference type="SAM" id="Phobius"/>
    </source>
</evidence>
<dbReference type="CDD" id="cd06127">
    <property type="entry name" value="DEDDh"/>
    <property type="match status" value="1"/>
</dbReference>
<proteinExistence type="predicted"/>
<dbReference type="PANTHER" id="PTHR30231:SF4">
    <property type="entry name" value="PROTEIN NEN2"/>
    <property type="match status" value="1"/>
</dbReference>
<dbReference type="PANTHER" id="PTHR30231">
    <property type="entry name" value="DNA POLYMERASE III SUBUNIT EPSILON"/>
    <property type="match status" value="1"/>
</dbReference>
<evidence type="ECO:0000259" key="6">
    <source>
        <dbReference type="SMART" id="SM00479"/>
    </source>
</evidence>
<dbReference type="InterPro" id="IPR036397">
    <property type="entry name" value="RNaseH_sf"/>
</dbReference>
<dbReference type="Gene3D" id="3.30.420.10">
    <property type="entry name" value="Ribonuclease H-like superfamily/Ribonuclease H"/>
    <property type="match status" value="1"/>
</dbReference>
<evidence type="ECO:0000256" key="4">
    <source>
        <dbReference type="SAM" id="MobiDB-lite"/>
    </source>
</evidence>
<evidence type="ECO:0000256" key="2">
    <source>
        <dbReference type="ARBA" id="ARBA00022801"/>
    </source>
</evidence>
<dbReference type="RefSeq" id="WP_171508138.1">
    <property type="nucleotide sequence ID" value="NZ_JBDLOU010000006.1"/>
</dbReference>
<dbReference type="SUPFAM" id="SSF53098">
    <property type="entry name" value="Ribonuclease H-like"/>
    <property type="match status" value="1"/>
</dbReference>
<name>A0ABV3V837_9MYCO</name>
<keyword evidence="5" id="KW-1133">Transmembrane helix</keyword>